<accession>A0A0C2C2E4</accession>
<gene>
    <name evidence="2" type="ORF">ANCDUO_19513</name>
</gene>
<dbReference type="Gene3D" id="3.20.20.80">
    <property type="entry name" value="Glycosidases"/>
    <property type="match status" value="2"/>
</dbReference>
<dbReference type="InterPro" id="IPR017853">
    <property type="entry name" value="GH"/>
</dbReference>
<dbReference type="PANTHER" id="PTHR43651">
    <property type="entry name" value="1,4-ALPHA-GLUCAN-BRANCHING ENZYME"/>
    <property type="match status" value="1"/>
</dbReference>
<reference evidence="2 3" key="1">
    <citation type="submission" date="2013-12" db="EMBL/GenBank/DDBJ databases">
        <title>Draft genome of the parsitic nematode Ancylostoma duodenale.</title>
        <authorList>
            <person name="Mitreva M."/>
        </authorList>
    </citation>
    <scope>NUCLEOTIDE SEQUENCE [LARGE SCALE GENOMIC DNA]</scope>
    <source>
        <strain evidence="2 3">Zhejiang</strain>
    </source>
</reference>
<organism evidence="2 3">
    <name type="scientific">Ancylostoma duodenale</name>
    <dbReference type="NCBI Taxonomy" id="51022"/>
    <lineage>
        <taxon>Eukaryota</taxon>
        <taxon>Metazoa</taxon>
        <taxon>Ecdysozoa</taxon>
        <taxon>Nematoda</taxon>
        <taxon>Chromadorea</taxon>
        <taxon>Rhabditida</taxon>
        <taxon>Rhabditina</taxon>
        <taxon>Rhabditomorpha</taxon>
        <taxon>Strongyloidea</taxon>
        <taxon>Ancylostomatidae</taxon>
        <taxon>Ancylostomatinae</taxon>
        <taxon>Ancylostoma</taxon>
    </lineage>
</organism>
<keyword evidence="1" id="KW-0472">Membrane</keyword>
<evidence type="ECO:0000313" key="2">
    <source>
        <dbReference type="EMBL" id="KIH50408.1"/>
    </source>
</evidence>
<proteinExistence type="predicted"/>
<dbReference type="Proteomes" id="UP000054047">
    <property type="component" value="Unassembled WGS sequence"/>
</dbReference>
<sequence length="270" mass="30930">MCLFQIAVTRQGHTVDKLSPWATYVTRPKETVVYHQVWLLCIQFYNPPERYQFKHPRPSKPESLRIYEAHVGISSWEGKVNSYRAFADDVIPRIARQGIVNLGILSIVIKKAVISLFFLVIPSFLGLADSLSGGYPMYFGLNADTDSLVYLMLANDFLHKKYPQIVTIAEEVSGMPALCRPVDEGGQGFDYRLAMALPDMWIKILKHMKDEDWKINDIVHTLENRRYVSIQLVSFRWGELNVAYAESHDQALVGDKTIAFWLMDKGMIKI</sequence>
<dbReference type="GO" id="GO:0003844">
    <property type="term" value="F:1,4-alpha-glucan branching enzyme activity"/>
    <property type="evidence" value="ECO:0007669"/>
    <property type="project" value="TreeGrafter"/>
</dbReference>
<keyword evidence="1" id="KW-0812">Transmembrane</keyword>
<keyword evidence="3" id="KW-1185">Reference proteome</keyword>
<dbReference type="EMBL" id="KN749820">
    <property type="protein sequence ID" value="KIH50408.1"/>
    <property type="molecule type" value="Genomic_DNA"/>
</dbReference>
<dbReference type="GO" id="GO:0005978">
    <property type="term" value="P:glycogen biosynthetic process"/>
    <property type="evidence" value="ECO:0007669"/>
    <property type="project" value="TreeGrafter"/>
</dbReference>
<dbReference type="GO" id="GO:0005737">
    <property type="term" value="C:cytoplasm"/>
    <property type="evidence" value="ECO:0007669"/>
    <property type="project" value="TreeGrafter"/>
</dbReference>
<dbReference type="OrthoDB" id="196493at2759"/>
<keyword evidence="1" id="KW-1133">Transmembrane helix</keyword>
<dbReference type="PANTHER" id="PTHR43651:SF3">
    <property type="entry name" value="1,4-ALPHA-GLUCAN-BRANCHING ENZYME"/>
    <property type="match status" value="1"/>
</dbReference>
<feature type="transmembrane region" description="Helical" evidence="1">
    <location>
        <begin position="102"/>
        <end position="125"/>
    </location>
</feature>
<protein>
    <submittedName>
        <fullName evidence="2">Uncharacterized protein</fullName>
    </submittedName>
</protein>
<evidence type="ECO:0000256" key="1">
    <source>
        <dbReference type="SAM" id="Phobius"/>
    </source>
</evidence>
<name>A0A0C2C2E4_9BILA</name>
<dbReference type="SUPFAM" id="SSF51445">
    <property type="entry name" value="(Trans)glycosidases"/>
    <property type="match status" value="1"/>
</dbReference>
<dbReference type="AlphaFoldDB" id="A0A0C2C2E4"/>
<evidence type="ECO:0000313" key="3">
    <source>
        <dbReference type="Proteomes" id="UP000054047"/>
    </source>
</evidence>